<dbReference type="SUPFAM" id="SSF46894">
    <property type="entry name" value="C-terminal effector domain of the bipartite response regulators"/>
    <property type="match status" value="1"/>
</dbReference>
<keyword evidence="2" id="KW-0238">DNA-binding</keyword>
<proteinExistence type="predicted"/>
<dbReference type="SUPFAM" id="SSF52540">
    <property type="entry name" value="P-loop containing nucleoside triphosphate hydrolases"/>
    <property type="match status" value="1"/>
</dbReference>
<gene>
    <name evidence="5" type="ORF">LKD71_17155</name>
</gene>
<dbReference type="SMART" id="SM00421">
    <property type="entry name" value="HTH_LUXR"/>
    <property type="match status" value="1"/>
</dbReference>
<comment type="caution">
    <text evidence="5">The sequence shown here is derived from an EMBL/GenBank/DDBJ whole genome shotgun (WGS) entry which is preliminary data.</text>
</comment>
<keyword evidence="1" id="KW-0805">Transcription regulation</keyword>
<evidence type="ECO:0000256" key="3">
    <source>
        <dbReference type="ARBA" id="ARBA00023163"/>
    </source>
</evidence>
<feature type="domain" description="HTH luxR-type" evidence="4">
    <location>
        <begin position="763"/>
        <end position="820"/>
    </location>
</feature>
<dbReference type="Pfam" id="PF00196">
    <property type="entry name" value="GerE"/>
    <property type="match status" value="1"/>
</dbReference>
<dbReference type="PANTHER" id="PTHR44688:SF16">
    <property type="entry name" value="DNA-BINDING TRANSCRIPTIONAL ACTIVATOR DEVR_DOSR"/>
    <property type="match status" value="1"/>
</dbReference>
<sequence>MKTRPHLNITYLSERLQEALCDIFQYSVTTVTAPMGYGKTTAVSAFLKQAENDGVSVRRQSIYGDSSASFWKGFCRLFSGTAVYKELAALPFPTDENSRAFFLELLEQAFEKNDRPFCCFIDDLHLLTDPSVFALLFALGRLALPEFHLILASRNPIFSPSEKLRLGKNLLEIDAVTLSLQPGELKNYCSLCGLKLDAASLSSLHQLTEGWFSCVYLNLTAYLAEGHFIEDSASIYDMIFHILLDPLPSDYRKLLTFLGLADEFTGSQAVYLWKNDSAREMLKNLTENNAFISRLPEPDTFRCHHMLKSCTRKMFDELPTEEQNRCKARMGTWYQSQGRYEEAIHWLSLSDNYEALLNAVEENRGYALNIQHQEEVLRWLDECPKATLARHSYALLIFMRRLYTFRRIPEMLRLKDFFLQSVSENPELSETERGNLLGECEVILSFLSYNDIQGMSLHHRKALTLMTEKTTSVGGSGSWTFGSPSVLAMYYRTPGSLDRVVADMKECMPCYYRLTGGHGSGAEDLTEAESLFLQGNFAAVPLPLKRAELAALDKKQWGMLLCKDFLEMRLALFAGDRERIQELMDEQKKTLKRELQSMFLNTLDVCSAFLYAILGCKNEIPEWIASGRLDSALVLHPAMPILFMAYGEVLLAKGDYSRLIAMEADLRRRFSIYPNLLCTLYLEIQLSGAFYQLGDNEKALSHLQAAFTIGEEDRIAIPFAENAAWIRPLFSQLLSPASQPFIEEILRLADLLDEARSDELRRPACLTDNEWKAVKLAASRLSNREIALEMGFSEGTVKQYLNRIYGKLHLEGDARNKRRRLEELFK</sequence>
<dbReference type="InterPro" id="IPR041664">
    <property type="entry name" value="AAA_16"/>
</dbReference>
<dbReference type="Pfam" id="PF25873">
    <property type="entry name" value="WHD_MalT"/>
    <property type="match status" value="1"/>
</dbReference>
<dbReference type="Gene3D" id="1.25.40.10">
    <property type="entry name" value="Tetratricopeptide repeat domain"/>
    <property type="match status" value="1"/>
</dbReference>
<dbReference type="RefSeq" id="WP_227616332.1">
    <property type="nucleotide sequence ID" value="NZ_JAJEPR010000061.1"/>
</dbReference>
<dbReference type="Gene3D" id="3.40.50.300">
    <property type="entry name" value="P-loop containing nucleotide triphosphate hydrolases"/>
    <property type="match status" value="1"/>
</dbReference>
<dbReference type="Pfam" id="PF13191">
    <property type="entry name" value="AAA_16"/>
    <property type="match status" value="1"/>
</dbReference>
<dbReference type="Proteomes" id="UP001197875">
    <property type="component" value="Unassembled WGS sequence"/>
</dbReference>
<evidence type="ECO:0000256" key="2">
    <source>
        <dbReference type="ARBA" id="ARBA00023125"/>
    </source>
</evidence>
<organism evidence="5 6">
    <name type="scientific">Fusicatenibacter faecihominis</name>
    <dbReference type="NCBI Taxonomy" id="2881276"/>
    <lineage>
        <taxon>Bacteria</taxon>
        <taxon>Bacillati</taxon>
        <taxon>Bacillota</taxon>
        <taxon>Clostridia</taxon>
        <taxon>Lachnospirales</taxon>
        <taxon>Lachnospiraceae</taxon>
        <taxon>Fusicatenibacter</taxon>
    </lineage>
</organism>
<dbReference type="InterPro" id="IPR059106">
    <property type="entry name" value="WHD_MalT"/>
</dbReference>
<dbReference type="EMBL" id="JAJEPR010000061">
    <property type="protein sequence ID" value="MCC2191492.1"/>
    <property type="molecule type" value="Genomic_DNA"/>
</dbReference>
<keyword evidence="6" id="KW-1185">Reference proteome</keyword>
<accession>A0AAE3DW08</accession>
<keyword evidence="3" id="KW-0804">Transcription</keyword>
<evidence type="ECO:0000256" key="1">
    <source>
        <dbReference type="ARBA" id="ARBA00023015"/>
    </source>
</evidence>
<dbReference type="InterPro" id="IPR000792">
    <property type="entry name" value="Tscrpt_reg_LuxR_C"/>
</dbReference>
<dbReference type="PANTHER" id="PTHR44688">
    <property type="entry name" value="DNA-BINDING TRANSCRIPTIONAL ACTIVATOR DEVR_DOSR"/>
    <property type="match status" value="1"/>
</dbReference>
<evidence type="ECO:0000313" key="5">
    <source>
        <dbReference type="EMBL" id="MCC2191492.1"/>
    </source>
</evidence>
<protein>
    <submittedName>
        <fullName evidence="5">LuxR C-terminal-related transcriptional regulator</fullName>
    </submittedName>
</protein>
<dbReference type="Gene3D" id="1.10.10.10">
    <property type="entry name" value="Winged helix-like DNA-binding domain superfamily/Winged helix DNA-binding domain"/>
    <property type="match status" value="1"/>
</dbReference>
<evidence type="ECO:0000259" key="4">
    <source>
        <dbReference type="SMART" id="SM00421"/>
    </source>
</evidence>
<dbReference type="InterPro" id="IPR027417">
    <property type="entry name" value="P-loop_NTPase"/>
</dbReference>
<dbReference type="InterPro" id="IPR011990">
    <property type="entry name" value="TPR-like_helical_dom_sf"/>
</dbReference>
<evidence type="ECO:0000313" key="6">
    <source>
        <dbReference type="Proteomes" id="UP001197875"/>
    </source>
</evidence>
<dbReference type="AlphaFoldDB" id="A0AAE3DW08"/>
<dbReference type="SUPFAM" id="SSF48452">
    <property type="entry name" value="TPR-like"/>
    <property type="match status" value="1"/>
</dbReference>
<dbReference type="InterPro" id="IPR036388">
    <property type="entry name" value="WH-like_DNA-bd_sf"/>
</dbReference>
<name>A0AAE3DW08_9FIRM</name>
<dbReference type="InterPro" id="IPR016032">
    <property type="entry name" value="Sig_transdc_resp-reg_C-effctor"/>
</dbReference>
<dbReference type="GO" id="GO:0006355">
    <property type="term" value="P:regulation of DNA-templated transcription"/>
    <property type="evidence" value="ECO:0007669"/>
    <property type="project" value="InterPro"/>
</dbReference>
<reference evidence="5 6" key="1">
    <citation type="submission" date="2021-10" db="EMBL/GenBank/DDBJ databases">
        <title>Anaerobic single-cell dispensing facilitates the cultivation of human gut bacteria.</title>
        <authorList>
            <person name="Afrizal A."/>
        </authorList>
    </citation>
    <scope>NUCLEOTIDE SEQUENCE [LARGE SCALE GENOMIC DNA]</scope>
    <source>
        <strain evidence="5 6">CLA-AA-H277</strain>
    </source>
</reference>
<dbReference type="GO" id="GO:0003677">
    <property type="term" value="F:DNA binding"/>
    <property type="evidence" value="ECO:0007669"/>
    <property type="project" value="UniProtKB-KW"/>
</dbReference>